<name>A0AAW2GZ19_9HYME</name>
<gene>
    <name evidence="2" type="ORF">PUN28_000363</name>
</gene>
<proteinExistence type="predicted"/>
<feature type="region of interest" description="Disordered" evidence="1">
    <location>
        <begin position="89"/>
        <end position="112"/>
    </location>
</feature>
<dbReference type="AlphaFoldDB" id="A0AAW2GZ19"/>
<dbReference type="EMBL" id="JADYXP020000001">
    <property type="protein sequence ID" value="KAL0132551.1"/>
    <property type="molecule type" value="Genomic_DNA"/>
</dbReference>
<evidence type="ECO:0000256" key="1">
    <source>
        <dbReference type="SAM" id="MobiDB-lite"/>
    </source>
</evidence>
<organism evidence="2 3">
    <name type="scientific">Cardiocondyla obscurior</name>
    <dbReference type="NCBI Taxonomy" id="286306"/>
    <lineage>
        <taxon>Eukaryota</taxon>
        <taxon>Metazoa</taxon>
        <taxon>Ecdysozoa</taxon>
        <taxon>Arthropoda</taxon>
        <taxon>Hexapoda</taxon>
        <taxon>Insecta</taxon>
        <taxon>Pterygota</taxon>
        <taxon>Neoptera</taxon>
        <taxon>Endopterygota</taxon>
        <taxon>Hymenoptera</taxon>
        <taxon>Apocrita</taxon>
        <taxon>Aculeata</taxon>
        <taxon>Formicoidea</taxon>
        <taxon>Formicidae</taxon>
        <taxon>Myrmicinae</taxon>
        <taxon>Cardiocondyla</taxon>
    </lineage>
</organism>
<comment type="caution">
    <text evidence="2">The sequence shown here is derived from an EMBL/GenBank/DDBJ whole genome shotgun (WGS) entry which is preliminary data.</text>
</comment>
<protein>
    <submittedName>
        <fullName evidence="2">Uncharacterized protein</fullName>
    </submittedName>
</protein>
<evidence type="ECO:0000313" key="2">
    <source>
        <dbReference type="EMBL" id="KAL0132551.1"/>
    </source>
</evidence>
<sequence length="184" mass="21428">MSSVFSRRTIDTSCEILQIVRLIVYALETRSPWNISRTQVGQLSKDDVPSLRDFFIRIQDTSSLKERKKKKKRKRNNDEEVTIIREEEDARERKTRTLRKETRPPYLGNRNASSKLSSRVCVDPSLRGPNLHESVTFSGSTPTLRRHFSLPRYENIISYSQLTPCRCLRLLEIGSAEMYFANCI</sequence>
<evidence type="ECO:0000313" key="3">
    <source>
        <dbReference type="Proteomes" id="UP001430953"/>
    </source>
</evidence>
<accession>A0AAW2GZ19</accession>
<dbReference type="Proteomes" id="UP001430953">
    <property type="component" value="Unassembled WGS sequence"/>
</dbReference>
<reference evidence="2 3" key="1">
    <citation type="submission" date="2023-03" db="EMBL/GenBank/DDBJ databases">
        <title>High recombination rates correlate with genetic variation in Cardiocondyla obscurior ants.</title>
        <authorList>
            <person name="Errbii M."/>
        </authorList>
    </citation>
    <scope>NUCLEOTIDE SEQUENCE [LARGE SCALE GENOMIC DNA]</scope>
    <source>
        <strain evidence="2">Alpha-2009</strain>
        <tissue evidence="2">Whole body</tissue>
    </source>
</reference>
<keyword evidence="3" id="KW-1185">Reference proteome</keyword>